<dbReference type="InterPro" id="IPR036286">
    <property type="entry name" value="LexA/Signal_pep-like_sf"/>
</dbReference>
<reference evidence="7" key="1">
    <citation type="journal article" date="2014" name="Int. J. Syst. Evol. Microbiol.">
        <title>Complete genome sequence of Corynebacterium casei LMG S-19264T (=DSM 44701T), isolated from a smear-ripened cheese.</title>
        <authorList>
            <consortium name="US DOE Joint Genome Institute (JGI-PGF)"/>
            <person name="Walter F."/>
            <person name="Albersmeier A."/>
            <person name="Kalinowski J."/>
            <person name="Ruckert C."/>
        </authorList>
    </citation>
    <scope>NUCLEOTIDE SEQUENCE</scope>
    <source>
        <strain evidence="7">CGMCC 1.12754</strain>
    </source>
</reference>
<sequence>MSKLNKKKVLKWMNNITTGILFTVLIGMLVVVVMSKASGGEPEIFGYQLKTVLSGSMEPGIKTGSIIAVKPGGDMTRFEKDDVITFMAEDEKLITHRIVEVVESGDNTLYRTKGDNNNAPDMDPVLSENVLAEYSGFTIPYVGYFVNFSQSKNGAFLLLIPGLILLCYSGFVIWRALSELDINNKKNKNSVKENAEVS</sequence>
<keyword evidence="2 6" id="KW-0812">Transmembrane</keyword>
<reference evidence="7" key="2">
    <citation type="submission" date="2020-09" db="EMBL/GenBank/DDBJ databases">
        <authorList>
            <person name="Sun Q."/>
            <person name="Zhou Y."/>
        </authorList>
    </citation>
    <scope>NUCLEOTIDE SEQUENCE</scope>
    <source>
        <strain evidence="7">CGMCC 1.12754</strain>
    </source>
</reference>
<dbReference type="EMBL" id="BMFR01000003">
    <property type="protein sequence ID" value="GGG69515.1"/>
    <property type="molecule type" value="Genomic_DNA"/>
</dbReference>
<proteinExistence type="predicted"/>
<gene>
    <name evidence="7" type="primary">sigW</name>
    <name evidence="7" type="ORF">GCM10011398_11900</name>
</gene>
<feature type="transmembrane region" description="Helical" evidence="6">
    <location>
        <begin position="155"/>
        <end position="177"/>
    </location>
</feature>
<comment type="caution">
    <text evidence="7">The sequence shown here is derived from an EMBL/GenBank/DDBJ whole genome shotgun (WGS) entry which is preliminary data.</text>
</comment>
<dbReference type="NCBIfam" id="NF046067">
    <property type="entry name" value="SigPepSipWBacil"/>
    <property type="match status" value="1"/>
</dbReference>
<dbReference type="InterPro" id="IPR001733">
    <property type="entry name" value="Peptidase_S26B"/>
</dbReference>
<keyword evidence="8" id="KW-1185">Reference proteome</keyword>
<accession>A0A917LZN8</accession>
<dbReference type="GO" id="GO:0004252">
    <property type="term" value="F:serine-type endopeptidase activity"/>
    <property type="evidence" value="ECO:0007669"/>
    <property type="project" value="UniProtKB-UniRule"/>
</dbReference>
<dbReference type="NCBIfam" id="TIGR02228">
    <property type="entry name" value="sigpep_I_arch"/>
    <property type="match status" value="1"/>
</dbReference>
<protein>
    <recommendedName>
        <fullName evidence="5">Signal peptidase I</fullName>
        <ecNumber evidence="5">3.4.21.89</ecNumber>
    </recommendedName>
</protein>
<evidence type="ECO:0000256" key="4">
    <source>
        <dbReference type="ARBA" id="ARBA00023136"/>
    </source>
</evidence>
<dbReference type="GO" id="GO:0009003">
    <property type="term" value="F:signal peptidase activity"/>
    <property type="evidence" value="ECO:0007669"/>
    <property type="project" value="UniProtKB-EC"/>
</dbReference>
<dbReference type="AlphaFoldDB" id="A0A917LZN8"/>
<dbReference type="GO" id="GO:0016020">
    <property type="term" value="C:membrane"/>
    <property type="evidence" value="ECO:0007669"/>
    <property type="project" value="UniProtKB-SubCell"/>
</dbReference>
<keyword evidence="4 6" id="KW-0472">Membrane</keyword>
<dbReference type="PANTHER" id="PTHR10806:SF6">
    <property type="entry name" value="SIGNAL PEPTIDASE COMPLEX CATALYTIC SUBUNIT SEC11"/>
    <property type="match status" value="1"/>
</dbReference>
<dbReference type="EC" id="3.4.21.89" evidence="5"/>
<dbReference type="PANTHER" id="PTHR10806">
    <property type="entry name" value="SIGNAL PEPTIDASE COMPLEX CATALYTIC SUBUNIT SEC11"/>
    <property type="match status" value="1"/>
</dbReference>
<organism evidence="7 8">
    <name type="scientific">Virgibacillus oceani</name>
    <dbReference type="NCBI Taxonomy" id="1479511"/>
    <lineage>
        <taxon>Bacteria</taxon>
        <taxon>Bacillati</taxon>
        <taxon>Bacillota</taxon>
        <taxon>Bacilli</taxon>
        <taxon>Bacillales</taxon>
        <taxon>Bacillaceae</taxon>
        <taxon>Virgibacillus</taxon>
    </lineage>
</organism>
<dbReference type="RefSeq" id="WP_188454452.1">
    <property type="nucleotide sequence ID" value="NZ_BMFR01000003.1"/>
</dbReference>
<comment type="subcellular location">
    <subcellularLocation>
        <location evidence="1">Membrane</location>
    </subcellularLocation>
</comment>
<keyword evidence="3 6" id="KW-1133">Transmembrane helix</keyword>
<name>A0A917LZN8_9BACI</name>
<dbReference type="PRINTS" id="PR00728">
    <property type="entry name" value="SIGNALPTASE"/>
</dbReference>
<evidence type="ECO:0000313" key="8">
    <source>
        <dbReference type="Proteomes" id="UP000622860"/>
    </source>
</evidence>
<evidence type="ECO:0000256" key="6">
    <source>
        <dbReference type="SAM" id="Phobius"/>
    </source>
</evidence>
<dbReference type="Proteomes" id="UP000622860">
    <property type="component" value="Unassembled WGS sequence"/>
</dbReference>
<dbReference type="SUPFAM" id="SSF51306">
    <property type="entry name" value="LexA/Signal peptidase"/>
    <property type="match status" value="1"/>
</dbReference>
<feature type="transmembrane region" description="Helical" evidence="6">
    <location>
        <begin position="12"/>
        <end position="34"/>
    </location>
</feature>
<evidence type="ECO:0000313" key="7">
    <source>
        <dbReference type="EMBL" id="GGG69515.1"/>
    </source>
</evidence>
<evidence type="ECO:0000256" key="5">
    <source>
        <dbReference type="NCBIfam" id="TIGR02228"/>
    </source>
</evidence>
<dbReference type="CDD" id="cd06462">
    <property type="entry name" value="Peptidase_S24_S26"/>
    <property type="match status" value="1"/>
</dbReference>
<evidence type="ECO:0000256" key="1">
    <source>
        <dbReference type="ARBA" id="ARBA00004370"/>
    </source>
</evidence>
<evidence type="ECO:0000256" key="2">
    <source>
        <dbReference type="ARBA" id="ARBA00022692"/>
    </source>
</evidence>
<dbReference type="GO" id="GO:0006465">
    <property type="term" value="P:signal peptide processing"/>
    <property type="evidence" value="ECO:0007669"/>
    <property type="project" value="UniProtKB-UniRule"/>
</dbReference>
<evidence type="ECO:0000256" key="3">
    <source>
        <dbReference type="ARBA" id="ARBA00022989"/>
    </source>
</evidence>